<gene>
    <name evidence="2" type="ORF">SAMN05661099_0219</name>
</gene>
<reference evidence="3" key="1">
    <citation type="submission" date="2017-02" db="EMBL/GenBank/DDBJ databases">
        <authorList>
            <person name="Varghese N."/>
            <person name="Submissions S."/>
        </authorList>
    </citation>
    <scope>NUCLEOTIDE SEQUENCE [LARGE SCALE GENOMIC DNA]</scope>
    <source>
        <strain evidence="3">DSM 22385</strain>
    </source>
</reference>
<dbReference type="Pfam" id="PF09982">
    <property type="entry name" value="LpxR"/>
    <property type="match status" value="1"/>
</dbReference>
<evidence type="ECO:0000256" key="1">
    <source>
        <dbReference type="SAM" id="SignalP"/>
    </source>
</evidence>
<organism evidence="2 3">
    <name type="scientific">Daejeonella lutea</name>
    <dbReference type="NCBI Taxonomy" id="572036"/>
    <lineage>
        <taxon>Bacteria</taxon>
        <taxon>Pseudomonadati</taxon>
        <taxon>Bacteroidota</taxon>
        <taxon>Sphingobacteriia</taxon>
        <taxon>Sphingobacteriales</taxon>
        <taxon>Sphingobacteriaceae</taxon>
        <taxon>Daejeonella</taxon>
    </lineage>
</organism>
<dbReference type="Proteomes" id="UP000189981">
    <property type="component" value="Unassembled WGS sequence"/>
</dbReference>
<sequence>MIRLISFFLLALVSFAFTSSAQPTAFKNEFGFRSDNDAYLAYGQDRYYTNGLFIYVRRATDQTKLPKNLNKLIWEVEGGQKMYNPQSGQITDISYIDRPFAAYLYAGASLNFLFQSENSLKLNLQIGTIGPHAQGKEAQEILHKIVGFYEIKGWQWQVANETSFNTSLNYKNLLLRSTSKKMDLSVESYLNLGSTFSGAGAGVLFRTGDLNQFFQSASTESGVSHNNETKKLTDRELFFYAKPILHYVAFDATIQGGLFTANKGSVVFDSKPLVFSQQAGVMFSKRRWTADFSLIFKSREVQSSAKPHQYGSAALSYRFN</sequence>
<accession>A0A1T5A1L5</accession>
<dbReference type="RefSeq" id="WP_245803437.1">
    <property type="nucleotide sequence ID" value="NZ_FUYR01000001.1"/>
</dbReference>
<evidence type="ECO:0000313" key="3">
    <source>
        <dbReference type="Proteomes" id="UP000189981"/>
    </source>
</evidence>
<evidence type="ECO:0000313" key="2">
    <source>
        <dbReference type="EMBL" id="SKB28924.1"/>
    </source>
</evidence>
<evidence type="ECO:0008006" key="4">
    <source>
        <dbReference type="Google" id="ProtNLM"/>
    </source>
</evidence>
<dbReference type="InterPro" id="IPR018707">
    <property type="entry name" value="LpxR"/>
</dbReference>
<feature type="signal peptide" evidence="1">
    <location>
        <begin position="1"/>
        <end position="21"/>
    </location>
</feature>
<keyword evidence="1" id="KW-0732">Signal</keyword>
<dbReference type="InterPro" id="IPR037107">
    <property type="entry name" value="Put_OMP_sf"/>
</dbReference>
<proteinExistence type="predicted"/>
<protein>
    <recommendedName>
        <fullName evidence="4">Lipid A deacylase LpxR family protein</fullName>
    </recommendedName>
</protein>
<dbReference type="AlphaFoldDB" id="A0A1T5A1L5"/>
<keyword evidence="3" id="KW-1185">Reference proteome</keyword>
<dbReference type="EMBL" id="FUYR01000001">
    <property type="protein sequence ID" value="SKB28924.1"/>
    <property type="molecule type" value="Genomic_DNA"/>
</dbReference>
<dbReference type="STRING" id="572036.SAMN05661099_0219"/>
<name>A0A1T5A1L5_9SPHI</name>
<dbReference type="Gene3D" id="2.40.128.140">
    <property type="entry name" value="Outer membrane protein"/>
    <property type="match status" value="1"/>
</dbReference>
<feature type="chain" id="PRO_5012843473" description="Lipid A deacylase LpxR family protein" evidence="1">
    <location>
        <begin position="22"/>
        <end position="320"/>
    </location>
</feature>